<dbReference type="AlphaFoldDB" id="A0A8J6A0X1"/>
<keyword evidence="16" id="KW-0406">Ion transport</keyword>
<keyword evidence="26" id="KW-1185">Reference proteome</keyword>
<dbReference type="Pfam" id="PF26561">
    <property type="entry name" value="LETM1_C"/>
    <property type="match status" value="1"/>
</dbReference>
<dbReference type="PANTHER" id="PTHR14009">
    <property type="entry name" value="LEUCINE ZIPPER-EF-HAND CONTAINING TRANSMEMBRANE PROTEIN"/>
    <property type="match status" value="1"/>
</dbReference>
<dbReference type="Gene3D" id="1.10.238.10">
    <property type="entry name" value="EF-hand"/>
    <property type="match status" value="1"/>
</dbReference>
<keyword evidence="15" id="KW-0175">Coiled coil</keyword>
<evidence type="ECO:0000259" key="24">
    <source>
        <dbReference type="PROSITE" id="PS50222"/>
    </source>
</evidence>
<evidence type="ECO:0000256" key="2">
    <source>
        <dbReference type="ARBA" id="ARBA00009584"/>
    </source>
</evidence>
<evidence type="ECO:0000256" key="1">
    <source>
        <dbReference type="ARBA" id="ARBA00004434"/>
    </source>
</evidence>
<evidence type="ECO:0000256" key="5">
    <source>
        <dbReference type="ARBA" id="ARBA00022449"/>
    </source>
</evidence>
<protein>
    <recommendedName>
        <fullName evidence="3">Mitochondrial proton/calcium exchanger protein</fullName>
    </recommendedName>
    <alternativeName>
        <fullName evidence="21">Electroneutral mitochondrial K(+)/H(+)exchanger</fullName>
    </alternativeName>
    <alternativeName>
        <fullName evidence="19">Leucine zipper-EF-hand-containing transmembrane protein 1</fullName>
    </alternativeName>
</protein>
<dbReference type="InterPro" id="IPR011992">
    <property type="entry name" value="EF-hand-dom_pair"/>
</dbReference>
<evidence type="ECO:0000256" key="8">
    <source>
        <dbReference type="ARBA" id="ARBA00022692"/>
    </source>
</evidence>
<dbReference type="GO" id="GO:0015369">
    <property type="term" value="F:calcium:proton antiporter activity"/>
    <property type="evidence" value="ECO:0007669"/>
    <property type="project" value="UniProtKB-ARBA"/>
</dbReference>
<keyword evidence="5" id="KW-0050">Antiport</keyword>
<proteinExistence type="inferred from homology"/>
<evidence type="ECO:0000256" key="22">
    <source>
        <dbReference type="ARBA" id="ARBA00047912"/>
    </source>
</evidence>
<dbReference type="PANTHER" id="PTHR14009:SF8">
    <property type="entry name" value="MITOCHONDRIAL PROTON_CALCIUM EXCHANGER PROTEIN"/>
    <property type="match status" value="1"/>
</dbReference>
<keyword evidence="13" id="KW-0630">Potassium</keyword>
<evidence type="ECO:0000256" key="7">
    <source>
        <dbReference type="ARBA" id="ARBA00022568"/>
    </source>
</evidence>
<evidence type="ECO:0000256" key="3">
    <source>
        <dbReference type="ARBA" id="ARBA00020557"/>
    </source>
</evidence>
<evidence type="ECO:0000256" key="18">
    <source>
        <dbReference type="ARBA" id="ARBA00023136"/>
    </source>
</evidence>
<evidence type="ECO:0000256" key="4">
    <source>
        <dbReference type="ARBA" id="ARBA00022448"/>
    </source>
</evidence>
<evidence type="ECO:0000256" key="17">
    <source>
        <dbReference type="ARBA" id="ARBA00023128"/>
    </source>
</evidence>
<reference evidence="25" key="1">
    <citation type="journal article" date="2021" name="Evol. Appl.">
        <title>The genome of the Pyrenean desman and the effects of bottlenecks and inbreeding on the genomic landscape of an endangered species.</title>
        <authorList>
            <person name="Escoda L."/>
            <person name="Castresana J."/>
        </authorList>
    </citation>
    <scope>NUCLEOTIDE SEQUENCE</scope>
    <source>
        <strain evidence="25">IBE-C5619</strain>
    </source>
</reference>
<evidence type="ECO:0000313" key="25">
    <source>
        <dbReference type="EMBL" id="KAG8508645.1"/>
    </source>
</evidence>
<dbReference type="Proteomes" id="UP000700334">
    <property type="component" value="Unassembled WGS sequence"/>
</dbReference>
<dbReference type="GO" id="GO:0099093">
    <property type="term" value="P:calcium export from the mitochondrion"/>
    <property type="evidence" value="ECO:0007669"/>
    <property type="project" value="UniProtKB-ARBA"/>
</dbReference>
<comment type="caution">
    <text evidence="25">The sequence shown here is derived from an EMBL/GenBank/DDBJ whole genome shotgun (WGS) entry which is preliminary data.</text>
</comment>
<keyword evidence="6" id="KW-0633">Potassium transport</keyword>
<keyword evidence="4" id="KW-0813">Transport</keyword>
<name>A0A8J6A0X1_GALPY</name>
<keyword evidence="18" id="KW-0472">Membrane</keyword>
<dbReference type="PROSITE" id="PS00018">
    <property type="entry name" value="EF_HAND_1"/>
    <property type="match status" value="1"/>
</dbReference>
<comment type="catalytic activity">
    <reaction evidence="22">
        <text>K(+)(in) + H(+)(out) = K(+)(out) + H(+)(in)</text>
        <dbReference type="Rhea" id="RHEA:29467"/>
        <dbReference type="ChEBI" id="CHEBI:15378"/>
        <dbReference type="ChEBI" id="CHEBI:29103"/>
    </reaction>
</comment>
<organism evidence="25 26">
    <name type="scientific">Galemys pyrenaicus</name>
    <name type="common">Iberian desman</name>
    <name type="synonym">Pyrenean desman</name>
    <dbReference type="NCBI Taxonomy" id="202257"/>
    <lineage>
        <taxon>Eukaryota</taxon>
        <taxon>Metazoa</taxon>
        <taxon>Chordata</taxon>
        <taxon>Craniata</taxon>
        <taxon>Vertebrata</taxon>
        <taxon>Euteleostomi</taxon>
        <taxon>Mammalia</taxon>
        <taxon>Eutheria</taxon>
        <taxon>Laurasiatheria</taxon>
        <taxon>Eulipotyphla</taxon>
        <taxon>Talpidae</taxon>
        <taxon>Galemys</taxon>
    </lineage>
</organism>
<comment type="catalytic activity">
    <reaction evidence="20">
        <text>Ca(2+)(in) + 2 H(+)(out) = Ca(2+)(out) + 2 H(+)(in)</text>
        <dbReference type="Rhea" id="RHEA:72199"/>
        <dbReference type="ChEBI" id="CHEBI:15378"/>
        <dbReference type="ChEBI" id="CHEBI:29108"/>
    </reaction>
</comment>
<dbReference type="InterPro" id="IPR044202">
    <property type="entry name" value="LETM1/MDM38-like"/>
</dbReference>
<sequence length="332" mass="35665">MARPRSPAASPAAAGGAGGGRQALRLVPRGPRPGASERGRRPWSSTRSLAAPQGEEITKEEIDILSDACSKLKEQKTPLTKEKEELELLKEDMQDYSEVRAGAGARSCPAPGLFAWRVLSSRGLGRPGQSTHCPSARCKRGQRSPPPGLPAAGGGWASAVLALRLELSVSGPQDLQEIKKELSKTGEEMFVEESKASRRLTWRVQQMIGQIDGLLSQLETGQRAAGQDAPAESAPSGETVVSTTELINAMKQIKDIPENKLVSLASALDENKDGKIDIDDLVKVIELINKEDVHISTGQVAEIVAMLEKEEKVEEKEKAKEKAGKEAVEVKN</sequence>
<evidence type="ECO:0000256" key="23">
    <source>
        <dbReference type="SAM" id="MobiDB-lite"/>
    </source>
</evidence>
<evidence type="ECO:0000256" key="9">
    <source>
        <dbReference type="ARBA" id="ARBA00022723"/>
    </source>
</evidence>
<dbReference type="GO" id="GO:0051560">
    <property type="term" value="P:mitochondrial calcium ion homeostasis"/>
    <property type="evidence" value="ECO:0007669"/>
    <property type="project" value="UniProtKB-ARBA"/>
</dbReference>
<dbReference type="OrthoDB" id="624114at2759"/>
<gene>
    <name evidence="25" type="ORF">J0S82_019575</name>
</gene>
<keyword evidence="7" id="KW-0109">Calcium transport</keyword>
<dbReference type="GO" id="GO:0006813">
    <property type="term" value="P:potassium ion transport"/>
    <property type="evidence" value="ECO:0007669"/>
    <property type="project" value="UniProtKB-KW"/>
</dbReference>
<dbReference type="InterPro" id="IPR018247">
    <property type="entry name" value="EF_Hand_1_Ca_BS"/>
</dbReference>
<keyword evidence="14" id="KW-1133">Transmembrane helix</keyword>
<keyword evidence="17" id="KW-0496">Mitochondrion</keyword>
<feature type="region of interest" description="Disordered" evidence="23">
    <location>
        <begin position="312"/>
        <end position="332"/>
    </location>
</feature>
<evidence type="ECO:0000256" key="6">
    <source>
        <dbReference type="ARBA" id="ARBA00022538"/>
    </source>
</evidence>
<dbReference type="SUPFAM" id="SSF47473">
    <property type="entry name" value="EF-hand"/>
    <property type="match status" value="1"/>
</dbReference>
<evidence type="ECO:0000256" key="16">
    <source>
        <dbReference type="ARBA" id="ARBA00023065"/>
    </source>
</evidence>
<keyword evidence="9" id="KW-0479">Metal-binding</keyword>
<evidence type="ECO:0000256" key="11">
    <source>
        <dbReference type="ARBA" id="ARBA00022837"/>
    </source>
</evidence>
<evidence type="ECO:0000313" key="26">
    <source>
        <dbReference type="Proteomes" id="UP000700334"/>
    </source>
</evidence>
<dbReference type="GO" id="GO:0005509">
    <property type="term" value="F:calcium ion binding"/>
    <property type="evidence" value="ECO:0007669"/>
    <property type="project" value="InterPro"/>
</dbReference>
<accession>A0A8J6A0X1</accession>
<comment type="subcellular location">
    <subcellularLocation>
        <location evidence="1">Mitochondrion inner membrane</location>
        <topology evidence="1">Single-pass membrane protein</topology>
    </subcellularLocation>
</comment>
<evidence type="ECO:0000256" key="14">
    <source>
        <dbReference type="ARBA" id="ARBA00022989"/>
    </source>
</evidence>
<keyword evidence="8" id="KW-0812">Transmembrane</keyword>
<feature type="compositionally biased region" description="Low complexity" evidence="23">
    <location>
        <begin position="1"/>
        <end position="14"/>
    </location>
</feature>
<evidence type="ECO:0000256" key="20">
    <source>
        <dbReference type="ARBA" id="ARBA00034214"/>
    </source>
</evidence>
<comment type="similarity">
    <text evidence="2">Belongs to the LETM1 family.</text>
</comment>
<feature type="region of interest" description="Disordered" evidence="23">
    <location>
        <begin position="1"/>
        <end position="58"/>
    </location>
</feature>
<evidence type="ECO:0000256" key="15">
    <source>
        <dbReference type="ARBA" id="ARBA00023054"/>
    </source>
</evidence>
<dbReference type="InterPro" id="IPR002048">
    <property type="entry name" value="EF_hand_dom"/>
</dbReference>
<feature type="domain" description="EF-hand" evidence="24">
    <location>
        <begin position="256"/>
        <end position="291"/>
    </location>
</feature>
<evidence type="ECO:0000256" key="10">
    <source>
        <dbReference type="ARBA" id="ARBA00022792"/>
    </source>
</evidence>
<dbReference type="FunFam" id="1.10.238.10:FF:000290">
    <property type="entry name" value="LETM1 and EF-hand domain-containing protein 1, mitochondrial"/>
    <property type="match status" value="1"/>
</dbReference>
<feature type="region of interest" description="Disordered" evidence="23">
    <location>
        <begin position="125"/>
        <end position="153"/>
    </location>
</feature>
<dbReference type="EMBL" id="JAGFMF010012010">
    <property type="protein sequence ID" value="KAG8508645.1"/>
    <property type="molecule type" value="Genomic_DNA"/>
</dbReference>
<keyword evidence="10" id="KW-0999">Mitochondrion inner membrane</keyword>
<dbReference type="PROSITE" id="PS50222">
    <property type="entry name" value="EF_HAND_2"/>
    <property type="match status" value="1"/>
</dbReference>
<dbReference type="InterPro" id="IPR059005">
    <property type="entry name" value="LETM1_C"/>
</dbReference>
<evidence type="ECO:0000256" key="21">
    <source>
        <dbReference type="ARBA" id="ARBA00035046"/>
    </source>
</evidence>
<keyword evidence="12" id="KW-0809">Transit peptide</keyword>
<evidence type="ECO:0000256" key="13">
    <source>
        <dbReference type="ARBA" id="ARBA00022958"/>
    </source>
</evidence>
<evidence type="ECO:0000256" key="12">
    <source>
        <dbReference type="ARBA" id="ARBA00022946"/>
    </source>
</evidence>
<evidence type="ECO:0000256" key="19">
    <source>
        <dbReference type="ARBA" id="ARBA00031360"/>
    </source>
</evidence>
<dbReference type="GO" id="GO:0005743">
    <property type="term" value="C:mitochondrial inner membrane"/>
    <property type="evidence" value="ECO:0007669"/>
    <property type="project" value="UniProtKB-SubCell"/>
</dbReference>
<keyword evidence="11" id="KW-0106">Calcium</keyword>